<proteinExistence type="predicted"/>
<organism evidence="1 2">
    <name type="scientific">Cricetibacter osteomyelitidis</name>
    <dbReference type="NCBI Taxonomy" id="1521931"/>
    <lineage>
        <taxon>Bacteria</taxon>
        <taxon>Pseudomonadati</taxon>
        <taxon>Pseudomonadota</taxon>
        <taxon>Gammaproteobacteria</taxon>
        <taxon>Pasteurellales</taxon>
        <taxon>Pasteurellaceae</taxon>
        <taxon>Cricetibacter</taxon>
    </lineage>
</organism>
<dbReference type="EMBL" id="SLYB01000031">
    <property type="protein sequence ID" value="TCP91304.1"/>
    <property type="molecule type" value="Genomic_DNA"/>
</dbReference>
<reference evidence="1 2" key="1">
    <citation type="submission" date="2019-03" db="EMBL/GenBank/DDBJ databases">
        <title>Genomic Encyclopedia of Type Strains, Phase IV (KMG-IV): sequencing the most valuable type-strain genomes for metagenomic binning, comparative biology and taxonomic classification.</title>
        <authorList>
            <person name="Goeker M."/>
        </authorList>
    </citation>
    <scope>NUCLEOTIDE SEQUENCE [LARGE SCALE GENOMIC DNA]</scope>
    <source>
        <strain evidence="1 2">DSM 28404</strain>
    </source>
</reference>
<dbReference type="InterPro" id="IPR023214">
    <property type="entry name" value="HAD_sf"/>
</dbReference>
<dbReference type="Gene3D" id="3.30.1240.10">
    <property type="match status" value="1"/>
</dbReference>
<name>A0A4R2SSR7_9PAST</name>
<dbReference type="RefSeq" id="WP_131978825.1">
    <property type="nucleotide sequence ID" value="NZ_SLYB01000031.1"/>
</dbReference>
<dbReference type="PROSITE" id="PS01229">
    <property type="entry name" value="COF_2"/>
    <property type="match status" value="1"/>
</dbReference>
<protein>
    <recommendedName>
        <fullName evidence="3">Cof subfamily protein (Haloacid dehalogenase superfamily)/HAD superfamily hydrolase (TIGR01484 family)</fullName>
    </recommendedName>
</protein>
<keyword evidence="2" id="KW-1185">Reference proteome</keyword>
<dbReference type="InterPro" id="IPR006379">
    <property type="entry name" value="HAD-SF_hydro_IIB"/>
</dbReference>
<dbReference type="InterPro" id="IPR036412">
    <property type="entry name" value="HAD-like_sf"/>
</dbReference>
<dbReference type="Proteomes" id="UP000295763">
    <property type="component" value="Unassembled WGS sequence"/>
</dbReference>
<dbReference type="OrthoDB" id="3180855at2"/>
<dbReference type="NCBIfam" id="TIGR00099">
    <property type="entry name" value="Cof-subfamily"/>
    <property type="match status" value="1"/>
</dbReference>
<dbReference type="GO" id="GO:0000287">
    <property type="term" value="F:magnesium ion binding"/>
    <property type="evidence" value="ECO:0007669"/>
    <property type="project" value="TreeGrafter"/>
</dbReference>
<dbReference type="PANTHER" id="PTHR10000">
    <property type="entry name" value="PHOSPHOSERINE PHOSPHATASE"/>
    <property type="match status" value="1"/>
</dbReference>
<evidence type="ECO:0000313" key="2">
    <source>
        <dbReference type="Proteomes" id="UP000295763"/>
    </source>
</evidence>
<comment type="caution">
    <text evidence="1">The sequence shown here is derived from an EMBL/GenBank/DDBJ whole genome shotgun (WGS) entry which is preliminary data.</text>
</comment>
<accession>A0A4R2SSR7</accession>
<dbReference type="Gene3D" id="3.40.50.1000">
    <property type="entry name" value="HAD superfamily/HAD-like"/>
    <property type="match status" value="1"/>
</dbReference>
<dbReference type="AlphaFoldDB" id="A0A4R2SSR7"/>
<dbReference type="Pfam" id="PF08282">
    <property type="entry name" value="Hydrolase_3"/>
    <property type="match status" value="1"/>
</dbReference>
<evidence type="ECO:0008006" key="3">
    <source>
        <dbReference type="Google" id="ProtNLM"/>
    </source>
</evidence>
<evidence type="ECO:0000313" key="1">
    <source>
        <dbReference type="EMBL" id="TCP91304.1"/>
    </source>
</evidence>
<dbReference type="SFLD" id="SFLDG01140">
    <property type="entry name" value="C2.B:_Phosphomannomutase_and_P"/>
    <property type="match status" value="1"/>
</dbReference>
<gene>
    <name evidence="1" type="ORF">EDC44_13110</name>
</gene>
<dbReference type="GO" id="GO:0005829">
    <property type="term" value="C:cytosol"/>
    <property type="evidence" value="ECO:0007669"/>
    <property type="project" value="TreeGrafter"/>
</dbReference>
<dbReference type="GO" id="GO:0016791">
    <property type="term" value="F:phosphatase activity"/>
    <property type="evidence" value="ECO:0007669"/>
    <property type="project" value="TreeGrafter"/>
</dbReference>
<sequence>MTVPNYRDQIKIVFFDIDDTLYLKHEDFIPDSVQTIFRKLKQNGIIPAIATGRTKASFPVKLKPILEQENVETFVTMNGQYATHQGKVVKYYPLQKQDLNRVIHFFKQHNIEYAFISNEAVIVSDITPELKFALDPITTDYYPDPNYAEQNEVCQLLAFYAEDKDQFVQDADIYANLRTVRWHEYSVDIFDKQGSKARGIQNMLDHLGLDWHNTMAFGDGLNDIEMLTQAGVGVAMGNGHADLKAVADYVTDSVAENGIYNFLVKAGLID</sequence>
<dbReference type="PANTHER" id="PTHR10000:SF25">
    <property type="entry name" value="PHOSPHATASE YKRA-RELATED"/>
    <property type="match status" value="1"/>
</dbReference>
<dbReference type="SUPFAM" id="SSF56784">
    <property type="entry name" value="HAD-like"/>
    <property type="match status" value="1"/>
</dbReference>
<dbReference type="InterPro" id="IPR000150">
    <property type="entry name" value="Cof"/>
</dbReference>
<dbReference type="SFLD" id="SFLDS00003">
    <property type="entry name" value="Haloacid_Dehalogenase"/>
    <property type="match status" value="1"/>
</dbReference>
<dbReference type="NCBIfam" id="TIGR01484">
    <property type="entry name" value="HAD-SF-IIB"/>
    <property type="match status" value="1"/>
</dbReference>